<name>A0A0A0HUV0_PARBD</name>
<keyword evidence="2" id="KW-1185">Reference proteome</keyword>
<evidence type="ECO:0000313" key="2">
    <source>
        <dbReference type="Proteomes" id="UP000001628"/>
    </source>
</evidence>
<accession>A0A0A0HUV0</accession>
<dbReference type="KEGG" id="pbn:PADG_11658"/>
<dbReference type="RefSeq" id="XP_010759889.1">
    <property type="nucleotide sequence ID" value="XM_010761587.1"/>
</dbReference>
<dbReference type="AlphaFoldDB" id="A0A0A0HUV0"/>
<organism evidence="1 2">
    <name type="scientific">Paracoccidioides brasiliensis (strain Pb18)</name>
    <dbReference type="NCBI Taxonomy" id="502780"/>
    <lineage>
        <taxon>Eukaryota</taxon>
        <taxon>Fungi</taxon>
        <taxon>Dikarya</taxon>
        <taxon>Ascomycota</taxon>
        <taxon>Pezizomycotina</taxon>
        <taxon>Eurotiomycetes</taxon>
        <taxon>Eurotiomycetidae</taxon>
        <taxon>Onygenales</taxon>
        <taxon>Ajellomycetaceae</taxon>
        <taxon>Paracoccidioides</taxon>
    </lineage>
</organism>
<proteinExistence type="predicted"/>
<dbReference type="GeneID" id="22587555"/>
<dbReference type="VEuPathDB" id="FungiDB:PADG_11658"/>
<dbReference type="EMBL" id="KN275960">
    <property type="protein sequence ID" value="KGM92123.1"/>
    <property type="molecule type" value="Genomic_DNA"/>
</dbReference>
<reference evidence="1 2" key="1">
    <citation type="journal article" date="2011" name="PLoS Genet.">
        <title>Comparative genomic analysis of human fungal pathogens causing paracoccidioidomycosis.</title>
        <authorList>
            <person name="Desjardins C.A."/>
            <person name="Champion M.D."/>
            <person name="Holder J.W."/>
            <person name="Muszewska A."/>
            <person name="Goldberg J."/>
            <person name="Bailao A.M."/>
            <person name="Brigido M.M."/>
            <person name="Ferreira M.E."/>
            <person name="Garcia A.M."/>
            <person name="Grynberg M."/>
            <person name="Gujja S."/>
            <person name="Heiman D.I."/>
            <person name="Henn M.R."/>
            <person name="Kodira C.D."/>
            <person name="Leon-Narvaez H."/>
            <person name="Longo L.V."/>
            <person name="Ma L.J."/>
            <person name="Malavazi I."/>
            <person name="Matsuo A.L."/>
            <person name="Morais F.V."/>
            <person name="Pereira M."/>
            <person name="Rodriguez-Brito S."/>
            <person name="Sakthikumar S."/>
            <person name="Salem-Izacc S.M."/>
            <person name="Sykes S.M."/>
            <person name="Teixeira M.M."/>
            <person name="Vallejo M.C."/>
            <person name="Walter M.E."/>
            <person name="Yandava C."/>
            <person name="Young S."/>
            <person name="Zeng Q."/>
            <person name="Zucker J."/>
            <person name="Felipe M.S."/>
            <person name="Goldman G.H."/>
            <person name="Haas B.J."/>
            <person name="McEwen J.G."/>
            <person name="Nino-Vega G."/>
            <person name="Puccia R."/>
            <person name="San-Blas G."/>
            <person name="Soares C.M."/>
            <person name="Birren B.W."/>
            <person name="Cuomo C.A."/>
        </authorList>
    </citation>
    <scope>NUCLEOTIDE SEQUENCE [LARGE SCALE GENOMIC DNA]</scope>
    <source>
        <strain evidence="1 2">Pb18</strain>
    </source>
</reference>
<gene>
    <name evidence="1" type="ORF">PADG_11658</name>
</gene>
<sequence length="80" mass="8648">MPWLITGLLSPDTRLGTGNQWLSQGTLEEEIGREIDLYQLDVGPGSIFAGGKEAEEKVPGQCLVGMVSRNPIVDTMSTEN</sequence>
<protein>
    <submittedName>
        <fullName evidence="1">Uncharacterized protein</fullName>
    </submittedName>
</protein>
<dbReference type="HOGENOM" id="CLU_2671738_0_0_1"/>
<dbReference type="InParanoid" id="A0A0A0HUV0"/>
<dbReference type="Proteomes" id="UP000001628">
    <property type="component" value="Unassembled WGS sequence"/>
</dbReference>
<evidence type="ECO:0000313" key="1">
    <source>
        <dbReference type="EMBL" id="KGM92123.1"/>
    </source>
</evidence>